<keyword evidence="4 5" id="KW-0472">Membrane</keyword>
<evidence type="ECO:0000256" key="3">
    <source>
        <dbReference type="ARBA" id="ARBA00022989"/>
    </source>
</evidence>
<keyword evidence="7" id="KW-1185">Reference proteome</keyword>
<feature type="transmembrane region" description="Helical" evidence="5">
    <location>
        <begin position="194"/>
        <end position="215"/>
    </location>
</feature>
<protein>
    <submittedName>
        <fullName evidence="6">Oligosaccharide flippase family protein</fullName>
    </submittedName>
</protein>
<keyword evidence="3 5" id="KW-1133">Transmembrane helix</keyword>
<feature type="transmembrane region" description="Helical" evidence="5">
    <location>
        <begin position="7"/>
        <end position="28"/>
    </location>
</feature>
<feature type="transmembrane region" description="Helical" evidence="5">
    <location>
        <begin position="374"/>
        <end position="392"/>
    </location>
</feature>
<name>A0ABS5HJL0_9BACT</name>
<evidence type="ECO:0000256" key="2">
    <source>
        <dbReference type="ARBA" id="ARBA00022692"/>
    </source>
</evidence>
<evidence type="ECO:0000256" key="5">
    <source>
        <dbReference type="SAM" id="Phobius"/>
    </source>
</evidence>
<dbReference type="InterPro" id="IPR002797">
    <property type="entry name" value="Polysacc_synth"/>
</dbReference>
<comment type="subcellular location">
    <subcellularLocation>
        <location evidence="1">Membrane</location>
        <topology evidence="1">Multi-pass membrane protein</topology>
    </subcellularLocation>
</comment>
<feature type="transmembrane region" description="Helical" evidence="5">
    <location>
        <begin position="131"/>
        <end position="152"/>
    </location>
</feature>
<dbReference type="PANTHER" id="PTHR43424:SF1">
    <property type="entry name" value="LOCUS PUTATIVE PROTEIN 1-RELATED"/>
    <property type="match status" value="1"/>
</dbReference>
<evidence type="ECO:0000256" key="4">
    <source>
        <dbReference type="ARBA" id="ARBA00023136"/>
    </source>
</evidence>
<feature type="transmembrane region" description="Helical" evidence="5">
    <location>
        <begin position="77"/>
        <end position="97"/>
    </location>
</feature>
<accession>A0ABS5HJL0</accession>
<dbReference type="RefSeq" id="WP_212141805.1">
    <property type="nucleotide sequence ID" value="NZ_JAGSSW010000003.1"/>
</dbReference>
<comment type="caution">
    <text evidence="6">The sequence shown here is derived from an EMBL/GenBank/DDBJ whole genome shotgun (WGS) entry which is preliminary data.</text>
</comment>
<dbReference type="EMBL" id="JAGSSW010000003">
    <property type="protein sequence ID" value="MBR8463717.1"/>
    <property type="molecule type" value="Genomic_DNA"/>
</dbReference>
<feature type="transmembrane region" description="Helical" evidence="5">
    <location>
        <begin position="317"/>
        <end position="342"/>
    </location>
</feature>
<evidence type="ECO:0000313" key="6">
    <source>
        <dbReference type="EMBL" id="MBR8463717.1"/>
    </source>
</evidence>
<feature type="transmembrane region" description="Helical" evidence="5">
    <location>
        <begin position="103"/>
        <end position="124"/>
    </location>
</feature>
<gene>
    <name evidence="6" type="ORF">KDD93_03895</name>
</gene>
<dbReference type="Pfam" id="PF01943">
    <property type="entry name" value="Polysacc_synt"/>
    <property type="match status" value="1"/>
</dbReference>
<feature type="transmembrane region" description="Helical" evidence="5">
    <location>
        <begin position="235"/>
        <end position="254"/>
    </location>
</feature>
<feature type="transmembrane region" description="Helical" evidence="5">
    <location>
        <begin position="164"/>
        <end position="182"/>
    </location>
</feature>
<feature type="transmembrane region" description="Helical" evidence="5">
    <location>
        <begin position="282"/>
        <end position="301"/>
    </location>
</feature>
<dbReference type="PANTHER" id="PTHR43424">
    <property type="entry name" value="LOCUS PUTATIVE PROTEIN 1-RELATED"/>
    <property type="match status" value="1"/>
</dbReference>
<dbReference type="InterPro" id="IPR052556">
    <property type="entry name" value="PolySynth_Transporter"/>
</dbReference>
<dbReference type="Proteomes" id="UP000682951">
    <property type="component" value="Unassembled WGS sequence"/>
</dbReference>
<evidence type="ECO:0000313" key="7">
    <source>
        <dbReference type="Proteomes" id="UP000682951"/>
    </source>
</evidence>
<sequence>MMVVKDSAIYVAGNILVNIPTFLLMPYLSRKLGVDGFGEIAYYNIYLILFGIIVGFSQDGAVARYYYFYGKRNLKNLALAGHIYSFIASFFIFIVAYFLNLKIIMIIAIITFIQVIIAVQLSLFQCQRQPILYISTQLFSCIMTCVLTILILENIDKNLIENRFLALFFGNLITVFFSYIFFKRQKFKLRLNFLNYKLCFGYIYSFGAPLLLHHLSGFLKGQFDRVLIYDTYDTSALGVYAAGFSLASAFMLIIQSINKATIPYLFNALKNNTINGQDIRRYAILSLIISPVAGAISYAIPESLFVLFLGKGFVGTHYYFCMFILGIGFVPSYLLLVNFLFYHAKNKQISYCSVISTFIYVMILYIASLKGIKYMPIAIVVSNFIIIPILYFQTKKIR</sequence>
<keyword evidence="2 5" id="KW-0812">Transmembrane</keyword>
<organism evidence="6 7">
    <name type="scientific">Campylobacter anatolicus</name>
    <dbReference type="NCBI Taxonomy" id="2829105"/>
    <lineage>
        <taxon>Bacteria</taxon>
        <taxon>Pseudomonadati</taxon>
        <taxon>Campylobacterota</taxon>
        <taxon>Epsilonproteobacteria</taxon>
        <taxon>Campylobacterales</taxon>
        <taxon>Campylobacteraceae</taxon>
        <taxon>Campylobacter</taxon>
    </lineage>
</organism>
<reference evidence="6 7" key="1">
    <citation type="submission" date="2021-04" db="EMBL/GenBank/DDBJ databases">
        <title>Molecular and phenotypic characterization and identification of bacterial isolates recovered from the Anatolian ground squirrels (Spermophilus xanthoprymnus) and which have the potential to form a new species in the Campylobacter genus.</title>
        <authorList>
            <person name="Aydin F."/>
            <person name="Abay S."/>
            <person name="Kayman T."/>
            <person name="Karakaya E."/>
            <person name="Mustak H.K."/>
            <person name="Mustak I.B."/>
            <person name="Bilgin N."/>
            <person name="Duzler A."/>
            <person name="Sahin O."/>
            <person name="Guran O."/>
            <person name="Saticioglu I.B."/>
        </authorList>
    </citation>
    <scope>NUCLEOTIDE SEQUENCE [LARGE SCALE GENOMIC DNA]</scope>
    <source>
        <strain evidence="7">faydin-G24</strain>
    </source>
</reference>
<evidence type="ECO:0000256" key="1">
    <source>
        <dbReference type="ARBA" id="ARBA00004141"/>
    </source>
</evidence>
<feature type="transmembrane region" description="Helical" evidence="5">
    <location>
        <begin position="40"/>
        <end position="56"/>
    </location>
</feature>
<proteinExistence type="predicted"/>
<feature type="transmembrane region" description="Helical" evidence="5">
    <location>
        <begin position="349"/>
        <end position="368"/>
    </location>
</feature>